<comment type="caution">
    <text evidence="2">The sequence shown here is derived from an EMBL/GenBank/DDBJ whole genome shotgun (WGS) entry which is preliminary data.</text>
</comment>
<name>A0A7J7NDH6_9MAGN</name>
<proteinExistence type="predicted"/>
<reference evidence="2 3" key="1">
    <citation type="journal article" date="2020" name="IScience">
        <title>Genome Sequencing of the Endangered Kingdonia uniflora (Circaeasteraceae, Ranunculales) Reveals Potential Mechanisms of Evolutionary Specialization.</title>
        <authorList>
            <person name="Sun Y."/>
            <person name="Deng T."/>
            <person name="Zhang A."/>
            <person name="Moore M.J."/>
            <person name="Landis J.B."/>
            <person name="Lin N."/>
            <person name="Zhang H."/>
            <person name="Zhang X."/>
            <person name="Huang J."/>
            <person name="Zhang X."/>
            <person name="Sun H."/>
            <person name="Wang H."/>
        </authorList>
    </citation>
    <scope>NUCLEOTIDE SEQUENCE [LARGE SCALE GENOMIC DNA]</scope>
    <source>
        <strain evidence="2">TB1705</strain>
        <tissue evidence="2">Leaf</tissue>
    </source>
</reference>
<protein>
    <recommendedName>
        <fullName evidence="1">Root UVB sensitive protein C-terminal domain-containing protein</fullName>
    </recommendedName>
</protein>
<dbReference type="OrthoDB" id="364779at2759"/>
<dbReference type="InterPro" id="IPR006968">
    <property type="entry name" value="RUS_fam"/>
</dbReference>
<gene>
    <name evidence="2" type="ORF">GIB67_000644</name>
</gene>
<dbReference type="EMBL" id="JACGCM010000859">
    <property type="protein sequence ID" value="KAF6165060.1"/>
    <property type="molecule type" value="Genomic_DNA"/>
</dbReference>
<evidence type="ECO:0000313" key="2">
    <source>
        <dbReference type="EMBL" id="KAF6165060.1"/>
    </source>
</evidence>
<organism evidence="2 3">
    <name type="scientific">Kingdonia uniflora</name>
    <dbReference type="NCBI Taxonomy" id="39325"/>
    <lineage>
        <taxon>Eukaryota</taxon>
        <taxon>Viridiplantae</taxon>
        <taxon>Streptophyta</taxon>
        <taxon>Embryophyta</taxon>
        <taxon>Tracheophyta</taxon>
        <taxon>Spermatophyta</taxon>
        <taxon>Magnoliopsida</taxon>
        <taxon>Ranunculales</taxon>
        <taxon>Circaeasteraceae</taxon>
        <taxon>Kingdonia</taxon>
    </lineage>
</organism>
<dbReference type="PANTHER" id="PTHR12770">
    <property type="entry name" value="RUS1 FAMILY PROTEIN C16ORF58"/>
    <property type="match status" value="1"/>
</dbReference>
<evidence type="ECO:0000313" key="3">
    <source>
        <dbReference type="Proteomes" id="UP000541444"/>
    </source>
</evidence>
<dbReference type="InterPro" id="IPR055412">
    <property type="entry name" value="UVB_sens_C"/>
</dbReference>
<evidence type="ECO:0000259" key="1">
    <source>
        <dbReference type="Pfam" id="PF24160"/>
    </source>
</evidence>
<dbReference type="Proteomes" id="UP000541444">
    <property type="component" value="Unassembled WGS sequence"/>
</dbReference>
<feature type="domain" description="Root UVB sensitive protein C-terminal" evidence="1">
    <location>
        <begin position="38"/>
        <end position="135"/>
    </location>
</feature>
<dbReference type="AlphaFoldDB" id="A0A7J7NDH6"/>
<accession>A0A7J7NDH6</accession>
<dbReference type="Pfam" id="PF24160">
    <property type="entry name" value="UVB_sens_C"/>
    <property type="match status" value="2"/>
</dbReference>
<sequence length="189" mass="21592">MLVLCLTANYKAVCCLSLATLNYERSFILLQHFIESGQVLSPQQVSRMEHILPIWTSSWYSKTSKLRHQKVQLGVRVSSLNQSEMTHLLSLAGSHYKKGKYILLKRGGIIDVILHKQSTAADILQSYVHALVMGNNKLIHGESRQWMDKHYEAFMSKLQTSGWKTERLLASSIVWRANWTSEPSSKKMS</sequence>
<keyword evidence="3" id="KW-1185">Reference proteome</keyword>
<feature type="domain" description="Root UVB sensitive protein C-terminal" evidence="1">
    <location>
        <begin position="141"/>
        <end position="179"/>
    </location>
</feature>
<dbReference type="PANTHER" id="PTHR12770:SF31">
    <property type="entry name" value="RUS FAMILY MEMBER 1"/>
    <property type="match status" value="1"/>
</dbReference>